<dbReference type="CDD" id="cd06260">
    <property type="entry name" value="DUF820-like"/>
    <property type="match status" value="1"/>
</dbReference>
<dbReference type="InterPro" id="IPR011335">
    <property type="entry name" value="Restrct_endonuc-II-like"/>
</dbReference>
<keyword evidence="2" id="KW-0378">Hydrolase</keyword>
<organism evidence="2 3">
    <name type="scientific">Haloechinothrix salitolerans</name>
    <dbReference type="NCBI Taxonomy" id="926830"/>
    <lineage>
        <taxon>Bacteria</taxon>
        <taxon>Bacillati</taxon>
        <taxon>Actinomycetota</taxon>
        <taxon>Actinomycetes</taxon>
        <taxon>Pseudonocardiales</taxon>
        <taxon>Pseudonocardiaceae</taxon>
        <taxon>Haloechinothrix</taxon>
    </lineage>
</organism>
<comment type="caution">
    <text evidence="2">The sequence shown here is derived from an EMBL/GenBank/DDBJ whole genome shotgun (WGS) entry which is preliminary data.</text>
</comment>
<dbReference type="PANTHER" id="PTHR35400">
    <property type="entry name" value="SLR1083 PROTEIN"/>
    <property type="match status" value="1"/>
</dbReference>
<accession>A0ABW2BZX8</accession>
<protein>
    <submittedName>
        <fullName evidence="2">Uma2 family endonuclease</fullName>
    </submittedName>
</protein>
<dbReference type="EMBL" id="JBHSXX010000001">
    <property type="protein sequence ID" value="MFC6867890.1"/>
    <property type="molecule type" value="Genomic_DNA"/>
</dbReference>
<feature type="domain" description="Putative restriction endonuclease" evidence="1">
    <location>
        <begin position="22"/>
        <end position="176"/>
    </location>
</feature>
<name>A0ABW2BZX8_9PSEU</name>
<dbReference type="PANTHER" id="PTHR35400:SF3">
    <property type="entry name" value="SLL1072 PROTEIN"/>
    <property type="match status" value="1"/>
</dbReference>
<evidence type="ECO:0000313" key="3">
    <source>
        <dbReference type="Proteomes" id="UP001596337"/>
    </source>
</evidence>
<keyword evidence="2" id="KW-0540">Nuclease</keyword>
<evidence type="ECO:0000313" key="2">
    <source>
        <dbReference type="EMBL" id="MFC6867890.1"/>
    </source>
</evidence>
<evidence type="ECO:0000259" key="1">
    <source>
        <dbReference type="Pfam" id="PF05685"/>
    </source>
</evidence>
<gene>
    <name evidence="2" type="ORF">ACFQGD_12095</name>
</gene>
<keyword evidence="2" id="KW-0255">Endonuclease</keyword>
<dbReference type="Gene3D" id="3.90.1570.10">
    <property type="entry name" value="tt1808, chain A"/>
    <property type="match status" value="1"/>
</dbReference>
<dbReference type="Proteomes" id="UP001596337">
    <property type="component" value="Unassembled WGS sequence"/>
</dbReference>
<proteinExistence type="predicted"/>
<sequence length="199" mass="21944">MTALPEPEWAHLVGQDRLMTVDEYAALGETKSGYTELIEGRIMMSPSPAPKHNIALGELFIQLRGQVPAHLRVIQDVDVDLELVAADQPGFSRRPDLVVVESEAVERVEREGGMLRAAEVVVVIEVVSPGSRRIDYKDKHGEYADAGIPHYWIVDLDEPASVVACHLAGVLGYQDAPDVTGVFAVQEPFPVELDLRRLR</sequence>
<dbReference type="GO" id="GO:0004519">
    <property type="term" value="F:endonuclease activity"/>
    <property type="evidence" value="ECO:0007669"/>
    <property type="project" value="UniProtKB-KW"/>
</dbReference>
<keyword evidence="3" id="KW-1185">Reference proteome</keyword>
<dbReference type="Pfam" id="PF05685">
    <property type="entry name" value="Uma2"/>
    <property type="match status" value="1"/>
</dbReference>
<dbReference type="RefSeq" id="WP_345396275.1">
    <property type="nucleotide sequence ID" value="NZ_BAABLA010000025.1"/>
</dbReference>
<reference evidence="3" key="1">
    <citation type="journal article" date="2019" name="Int. J. Syst. Evol. Microbiol.">
        <title>The Global Catalogue of Microorganisms (GCM) 10K type strain sequencing project: providing services to taxonomists for standard genome sequencing and annotation.</title>
        <authorList>
            <consortium name="The Broad Institute Genomics Platform"/>
            <consortium name="The Broad Institute Genome Sequencing Center for Infectious Disease"/>
            <person name="Wu L."/>
            <person name="Ma J."/>
        </authorList>
    </citation>
    <scope>NUCLEOTIDE SEQUENCE [LARGE SCALE GENOMIC DNA]</scope>
    <source>
        <strain evidence="3">KCTC 32255</strain>
    </source>
</reference>
<dbReference type="InterPro" id="IPR008538">
    <property type="entry name" value="Uma2"/>
</dbReference>
<dbReference type="SUPFAM" id="SSF52980">
    <property type="entry name" value="Restriction endonuclease-like"/>
    <property type="match status" value="1"/>
</dbReference>
<dbReference type="InterPro" id="IPR012296">
    <property type="entry name" value="Nuclease_put_TT1808"/>
</dbReference>